<organism evidence="1 2">
    <name type="scientific">Meloidogyne enterolobii</name>
    <name type="common">Root-knot nematode worm</name>
    <name type="synonym">Meloidogyne mayaguensis</name>
    <dbReference type="NCBI Taxonomy" id="390850"/>
    <lineage>
        <taxon>Eukaryota</taxon>
        <taxon>Metazoa</taxon>
        <taxon>Ecdysozoa</taxon>
        <taxon>Nematoda</taxon>
        <taxon>Chromadorea</taxon>
        <taxon>Rhabditida</taxon>
        <taxon>Tylenchina</taxon>
        <taxon>Tylenchomorpha</taxon>
        <taxon>Tylenchoidea</taxon>
        <taxon>Meloidogynidae</taxon>
        <taxon>Meloidogyninae</taxon>
        <taxon>Meloidogyne</taxon>
    </lineage>
</organism>
<dbReference type="AlphaFoldDB" id="A0A6V7W657"/>
<gene>
    <name evidence="1" type="ORF">MENT_LOCUS34900</name>
</gene>
<sequence length="42" mass="4790">MDSFMFMSHLSDYVETLRVSDLCSMVEMFTAATTLHALAWSI</sequence>
<dbReference type="EMBL" id="CAJEWN010000440">
    <property type="protein sequence ID" value="CAD2182667.1"/>
    <property type="molecule type" value="Genomic_DNA"/>
</dbReference>
<proteinExistence type="predicted"/>
<comment type="caution">
    <text evidence="1">The sequence shown here is derived from an EMBL/GenBank/DDBJ whole genome shotgun (WGS) entry which is preliminary data.</text>
</comment>
<accession>A0A6V7W657</accession>
<name>A0A6V7W657_MELEN</name>
<dbReference type="Proteomes" id="UP000580250">
    <property type="component" value="Unassembled WGS sequence"/>
</dbReference>
<protein>
    <submittedName>
        <fullName evidence="1">Uncharacterized protein</fullName>
    </submittedName>
</protein>
<reference evidence="1 2" key="1">
    <citation type="submission" date="2020-08" db="EMBL/GenBank/DDBJ databases">
        <authorList>
            <person name="Koutsovoulos G."/>
            <person name="Danchin GJ E."/>
        </authorList>
    </citation>
    <scope>NUCLEOTIDE SEQUENCE [LARGE SCALE GENOMIC DNA]</scope>
</reference>
<evidence type="ECO:0000313" key="1">
    <source>
        <dbReference type="EMBL" id="CAD2182667.1"/>
    </source>
</evidence>
<evidence type="ECO:0000313" key="2">
    <source>
        <dbReference type="Proteomes" id="UP000580250"/>
    </source>
</evidence>